<feature type="transmembrane region" description="Helical" evidence="1">
    <location>
        <begin position="245"/>
        <end position="264"/>
    </location>
</feature>
<evidence type="ECO:0000313" key="2">
    <source>
        <dbReference type="EMBL" id="MBV7391261.1"/>
    </source>
</evidence>
<evidence type="ECO:0000256" key="1">
    <source>
        <dbReference type="SAM" id="Phobius"/>
    </source>
</evidence>
<evidence type="ECO:0000313" key="3">
    <source>
        <dbReference type="Proteomes" id="UP000774130"/>
    </source>
</evidence>
<protein>
    <submittedName>
        <fullName evidence="2">Magnesium transporter CorA family protein</fullName>
    </submittedName>
</protein>
<keyword evidence="1" id="KW-0812">Transmembrane</keyword>
<dbReference type="CDD" id="cd12827">
    <property type="entry name" value="EcCorA_ZntB-like_u2"/>
    <property type="match status" value="1"/>
</dbReference>
<dbReference type="RefSeq" id="WP_218326390.1">
    <property type="nucleotide sequence ID" value="NZ_JAHUZB010000004.1"/>
</dbReference>
<dbReference type="Proteomes" id="UP000774130">
    <property type="component" value="Unassembled WGS sequence"/>
</dbReference>
<name>A0ABS6TEA5_9ENTE</name>
<gene>
    <name evidence="2" type="ORF">KUA55_11275</name>
</gene>
<comment type="caution">
    <text evidence="2">The sequence shown here is derived from an EMBL/GenBank/DDBJ whole genome shotgun (WGS) entry which is preliminary data.</text>
</comment>
<reference evidence="2 3" key="1">
    <citation type="submission" date="2021-06" db="EMBL/GenBank/DDBJ databases">
        <title>Enterococcus alishanensis sp. nov., a novel lactic acid bacterium isolated from fresh coffee beans.</title>
        <authorList>
            <person name="Chen Y.-S."/>
        </authorList>
    </citation>
    <scope>NUCLEOTIDE SEQUENCE [LARGE SCALE GENOMIC DNA]</scope>
    <source>
        <strain evidence="2 3">ALS3</strain>
    </source>
</reference>
<feature type="transmembrane region" description="Helical" evidence="1">
    <location>
        <begin position="276"/>
        <end position="297"/>
    </location>
</feature>
<keyword evidence="1" id="KW-0472">Membrane</keyword>
<accession>A0ABS6TEA5</accession>
<dbReference type="EMBL" id="JAHUZB010000004">
    <property type="protein sequence ID" value="MBV7391261.1"/>
    <property type="molecule type" value="Genomic_DNA"/>
</dbReference>
<dbReference type="PANTHER" id="PTHR47891:SF1">
    <property type="entry name" value="CORA-MAGNESIUM AND COBALT TRANSPORTER"/>
    <property type="match status" value="1"/>
</dbReference>
<sequence>MEVKQTFNAEKCSWINIDTTKAHEVENLKKDLSISNEMLNYSLDKNERARVEYDAEDEALLVVFNVPHLTKTDNHYETSPMSFIMKDSYFITFVNERTDYVEKIIEDLLKKDSQQTTASLLFHSLFMISDNYFPLIDEVNNQRVALNKKLRQKTTNKNLLEMSDLEIGLVYLVTATRQNTVLLEQVKAQTIYQAFNAQEKEELDDVLIEARQAVEMTRLASDILDQLSGTYNNLLNNNLNDTMKILTIWSLLLTIPTIVSGFFGMNMPLPFENSEAGWIISLVISLALSAWLIILLWRRIK</sequence>
<keyword evidence="3" id="KW-1185">Reference proteome</keyword>
<proteinExistence type="predicted"/>
<dbReference type="Pfam" id="PF01544">
    <property type="entry name" value="CorA"/>
    <property type="match status" value="1"/>
</dbReference>
<organism evidence="2 3">
    <name type="scientific">Enterococcus alishanensis</name>
    <dbReference type="NCBI Taxonomy" id="1303817"/>
    <lineage>
        <taxon>Bacteria</taxon>
        <taxon>Bacillati</taxon>
        <taxon>Bacillota</taxon>
        <taxon>Bacilli</taxon>
        <taxon>Lactobacillales</taxon>
        <taxon>Enterococcaceae</taxon>
        <taxon>Enterococcus</taxon>
    </lineage>
</organism>
<dbReference type="InterPro" id="IPR002523">
    <property type="entry name" value="MgTranspt_CorA/ZnTranspt_ZntB"/>
</dbReference>
<dbReference type="PANTHER" id="PTHR47891">
    <property type="entry name" value="TRANSPORTER-RELATED"/>
    <property type="match status" value="1"/>
</dbReference>
<dbReference type="InterPro" id="IPR047199">
    <property type="entry name" value="CorA-like"/>
</dbReference>
<keyword evidence="1" id="KW-1133">Transmembrane helix</keyword>